<dbReference type="AlphaFoldDB" id="A0A6C0BD35"/>
<organism evidence="1">
    <name type="scientific">viral metagenome</name>
    <dbReference type="NCBI Taxonomy" id="1070528"/>
    <lineage>
        <taxon>unclassified sequences</taxon>
        <taxon>metagenomes</taxon>
        <taxon>organismal metagenomes</taxon>
    </lineage>
</organism>
<sequence length="177" mass="19882">MAAPRLITAAEVLAERTTLRAELGYIPHGTGTGWSSYLWVSCDCPNCRDEYDPTGEESAKYLNMDYESFFRGQSEKPSFAFSKIAADSFLAHAKPGFYTGKRTDCLSLEEILAIGVQSPLILHIGADGVWDEFIPSDDESTWHRRSYKKGRSVWYENGDDQKIPAADLKKRLTELFA</sequence>
<name>A0A6C0BD35_9ZZZZ</name>
<reference evidence="1" key="1">
    <citation type="journal article" date="2020" name="Nature">
        <title>Giant virus diversity and host interactions through global metagenomics.</title>
        <authorList>
            <person name="Schulz F."/>
            <person name="Roux S."/>
            <person name="Paez-Espino D."/>
            <person name="Jungbluth S."/>
            <person name="Walsh D.A."/>
            <person name="Denef V.J."/>
            <person name="McMahon K.D."/>
            <person name="Konstantinidis K.T."/>
            <person name="Eloe-Fadrosh E.A."/>
            <person name="Kyrpides N.C."/>
            <person name="Woyke T."/>
        </authorList>
    </citation>
    <scope>NUCLEOTIDE SEQUENCE</scope>
    <source>
        <strain evidence="1">GVMAG-M-3300010158-60</strain>
    </source>
</reference>
<evidence type="ECO:0000313" key="1">
    <source>
        <dbReference type="EMBL" id="QHS89398.1"/>
    </source>
</evidence>
<dbReference type="EMBL" id="MN739109">
    <property type="protein sequence ID" value="QHS89398.1"/>
    <property type="molecule type" value="Genomic_DNA"/>
</dbReference>
<proteinExistence type="predicted"/>
<protein>
    <submittedName>
        <fullName evidence="1">Uncharacterized protein</fullName>
    </submittedName>
</protein>
<accession>A0A6C0BD35</accession>